<dbReference type="InterPro" id="IPR004607">
    <property type="entry name" value="GART"/>
</dbReference>
<evidence type="ECO:0000256" key="2">
    <source>
        <dbReference type="ARBA" id="ARBA00022679"/>
    </source>
</evidence>
<dbReference type="CDD" id="cd08645">
    <property type="entry name" value="FMT_core_GART"/>
    <property type="match status" value="1"/>
</dbReference>
<dbReference type="InterPro" id="IPR002376">
    <property type="entry name" value="Formyl_transf_N"/>
</dbReference>
<dbReference type="EC" id="2.1.2.2" evidence="4"/>
<reference evidence="6 7" key="1">
    <citation type="submission" date="2018-06" db="EMBL/GenBank/DDBJ databases">
        <title>Genomic Encyclopedia of Archaeal and Bacterial Type Strains, Phase II (KMG-II): from individual species to whole genera.</title>
        <authorList>
            <person name="Goeker M."/>
        </authorList>
    </citation>
    <scope>NUCLEOTIDE SEQUENCE [LARGE SCALE GENOMIC DNA]</scope>
    <source>
        <strain evidence="6 7">DSM 15361</strain>
    </source>
</reference>
<feature type="binding site" evidence="4">
    <location>
        <begin position="22"/>
        <end position="24"/>
    </location>
    <ligand>
        <name>N(1)-(5-phospho-beta-D-ribosyl)glycinamide</name>
        <dbReference type="ChEBI" id="CHEBI:143788"/>
    </ligand>
</feature>
<name>A0A2W7IX08_9FLAO</name>
<dbReference type="InterPro" id="IPR036477">
    <property type="entry name" value="Formyl_transf_N_sf"/>
</dbReference>
<comment type="pathway">
    <text evidence="1 4">Purine metabolism; IMP biosynthesis via de novo pathway; N(2)-formyl-N(1)-(5-phospho-D-ribosyl)glycinamide from N(1)-(5-phospho-D-ribosyl)glycinamide (10-formyl THF route): step 1/1.</text>
</comment>
<dbReference type="AlphaFoldDB" id="A0A2W7IX08"/>
<comment type="function">
    <text evidence="4">Catalyzes the transfer of a formyl group from 10-formyltetrahydrofolate to 5-phospho-ribosyl-glycinamide (GAR), producing 5-phospho-ribosyl-N-formylglycinamide (FGAR) and tetrahydrofolate.</text>
</comment>
<evidence type="ECO:0000259" key="5">
    <source>
        <dbReference type="Pfam" id="PF00551"/>
    </source>
</evidence>
<evidence type="ECO:0000256" key="1">
    <source>
        <dbReference type="ARBA" id="ARBA00005054"/>
    </source>
</evidence>
<feature type="site" description="Raises pKa of active site His" evidence="4">
    <location>
        <position position="155"/>
    </location>
</feature>
<dbReference type="GO" id="GO:0005829">
    <property type="term" value="C:cytosol"/>
    <property type="evidence" value="ECO:0007669"/>
    <property type="project" value="TreeGrafter"/>
</dbReference>
<evidence type="ECO:0000256" key="3">
    <source>
        <dbReference type="ARBA" id="ARBA00022755"/>
    </source>
</evidence>
<dbReference type="Pfam" id="PF00551">
    <property type="entry name" value="Formyl_trans_N"/>
    <property type="match status" value="1"/>
</dbReference>
<protein>
    <recommendedName>
        <fullName evidence="4">Phosphoribosylglycinamide formyltransferase</fullName>
        <ecNumber evidence="4">2.1.2.2</ecNumber>
    </recommendedName>
    <alternativeName>
        <fullName evidence="4">5'-phosphoribosylglycinamide transformylase</fullName>
    </alternativeName>
    <alternativeName>
        <fullName evidence="4">GAR transformylase</fullName>
        <shortName evidence="4">GART</shortName>
    </alternativeName>
</protein>
<comment type="caution">
    <text evidence="4">Lacks conserved residue(s) required for the propagation of feature annotation.</text>
</comment>
<gene>
    <name evidence="4" type="primary">purN</name>
    <name evidence="6" type="ORF">LX95_00366</name>
</gene>
<feature type="active site" description="Proton donor" evidence="4">
    <location>
        <position position="114"/>
    </location>
</feature>
<dbReference type="UniPathway" id="UPA00074">
    <property type="reaction ID" value="UER00126"/>
</dbReference>
<accession>A0A2W7IX08</accession>
<keyword evidence="7" id="KW-1185">Reference proteome</keyword>
<organism evidence="6 7">
    <name type="scientific">Mesonia algae</name>
    <dbReference type="NCBI Taxonomy" id="213248"/>
    <lineage>
        <taxon>Bacteria</taxon>
        <taxon>Pseudomonadati</taxon>
        <taxon>Bacteroidota</taxon>
        <taxon>Flavobacteriia</taxon>
        <taxon>Flavobacteriales</taxon>
        <taxon>Flavobacteriaceae</taxon>
        <taxon>Mesonia</taxon>
    </lineage>
</organism>
<keyword evidence="3 4" id="KW-0658">Purine biosynthesis</keyword>
<comment type="similarity">
    <text evidence="4">Belongs to the GART family.</text>
</comment>
<feature type="binding site" evidence="4">
    <location>
        <position position="112"/>
    </location>
    <ligand>
        <name>(6R)-10-formyltetrahydrofolate</name>
        <dbReference type="ChEBI" id="CHEBI:195366"/>
    </ligand>
</feature>
<proteinExistence type="inferred from homology"/>
<dbReference type="HAMAP" id="MF_01930">
    <property type="entry name" value="PurN"/>
    <property type="match status" value="1"/>
</dbReference>
<sequence>MVSESNNSPSIKKIVIFASGQGSNAKRIIEYFSNTNQIEVTHVFSNNIKAPVLRTAHDLEVNALHFDRSAFYDTHEVLNLLKDIEPDLIVLAGFLWMMPKNIIKNFPNKIINLHPALLPKYGGKGMYGANVHKAVLDNKEAETGISFHYVNEKYDEGKMIAQEIIPVNENETVATLQKRIHELEHKHFVKVIEDLLINE</sequence>
<dbReference type="PANTHER" id="PTHR43369">
    <property type="entry name" value="PHOSPHORIBOSYLGLYCINAMIDE FORMYLTRANSFERASE"/>
    <property type="match status" value="1"/>
</dbReference>
<evidence type="ECO:0000313" key="6">
    <source>
        <dbReference type="EMBL" id="PZW44037.1"/>
    </source>
</evidence>
<dbReference type="GO" id="GO:0004644">
    <property type="term" value="F:phosphoribosylglycinamide formyltransferase activity"/>
    <property type="evidence" value="ECO:0007669"/>
    <property type="project" value="UniProtKB-UniRule"/>
</dbReference>
<comment type="caution">
    <text evidence="6">The sequence shown here is derived from an EMBL/GenBank/DDBJ whole genome shotgun (WGS) entry which is preliminary data.</text>
</comment>
<feature type="binding site" evidence="4">
    <location>
        <position position="68"/>
    </location>
    <ligand>
        <name>(6R)-10-formyltetrahydrofolate</name>
        <dbReference type="ChEBI" id="CHEBI:195366"/>
    </ligand>
</feature>
<evidence type="ECO:0000313" key="7">
    <source>
        <dbReference type="Proteomes" id="UP000249542"/>
    </source>
</evidence>
<dbReference type="PANTHER" id="PTHR43369:SF2">
    <property type="entry name" value="PHOSPHORIBOSYLGLYCINAMIDE FORMYLTRANSFERASE"/>
    <property type="match status" value="1"/>
</dbReference>
<comment type="catalytic activity">
    <reaction evidence="4">
        <text>N(1)-(5-phospho-beta-D-ribosyl)glycinamide + (6R)-10-formyltetrahydrofolate = N(2)-formyl-N(1)-(5-phospho-beta-D-ribosyl)glycinamide + (6S)-5,6,7,8-tetrahydrofolate + H(+)</text>
        <dbReference type="Rhea" id="RHEA:15053"/>
        <dbReference type="ChEBI" id="CHEBI:15378"/>
        <dbReference type="ChEBI" id="CHEBI:57453"/>
        <dbReference type="ChEBI" id="CHEBI:143788"/>
        <dbReference type="ChEBI" id="CHEBI:147286"/>
        <dbReference type="ChEBI" id="CHEBI:195366"/>
        <dbReference type="EC" id="2.1.2.2"/>
    </reaction>
</comment>
<keyword evidence="2 4" id="KW-0808">Transferase</keyword>
<dbReference type="Proteomes" id="UP000249542">
    <property type="component" value="Unassembled WGS sequence"/>
</dbReference>
<evidence type="ECO:0000256" key="4">
    <source>
        <dbReference type="HAMAP-Rule" id="MF_01930"/>
    </source>
</evidence>
<feature type="domain" description="Formyl transferase N-terminal" evidence="5">
    <location>
        <begin position="12"/>
        <end position="192"/>
    </location>
</feature>
<dbReference type="RefSeq" id="WP_245924707.1">
    <property type="nucleotide sequence ID" value="NZ_QKYV01000001.1"/>
</dbReference>
<dbReference type="Gene3D" id="3.40.50.170">
    <property type="entry name" value="Formyl transferase, N-terminal domain"/>
    <property type="match status" value="1"/>
</dbReference>
<dbReference type="SUPFAM" id="SSF53328">
    <property type="entry name" value="Formyltransferase"/>
    <property type="match status" value="1"/>
</dbReference>
<dbReference type="GO" id="GO:0006189">
    <property type="term" value="P:'de novo' IMP biosynthetic process"/>
    <property type="evidence" value="ECO:0007669"/>
    <property type="project" value="UniProtKB-UniRule"/>
</dbReference>
<dbReference type="EMBL" id="QKYV01000001">
    <property type="protein sequence ID" value="PZW44037.1"/>
    <property type="molecule type" value="Genomic_DNA"/>
</dbReference>